<gene>
    <name evidence="1" type="primary">kdpA</name>
    <name evidence="1" type="ORF">JHL16_12635</name>
</gene>
<organism evidence="1 2">
    <name type="scientific">Taklimakanibacter albus</name>
    <dbReference type="NCBI Taxonomy" id="2800327"/>
    <lineage>
        <taxon>Bacteria</taxon>
        <taxon>Pseudomonadati</taxon>
        <taxon>Pseudomonadota</taxon>
        <taxon>Alphaproteobacteria</taxon>
        <taxon>Hyphomicrobiales</taxon>
        <taxon>Aestuariivirgaceae</taxon>
        <taxon>Taklimakanibacter</taxon>
    </lineage>
</organism>
<dbReference type="EMBL" id="JAENHL010000007">
    <property type="protein sequence ID" value="MBK1867195.1"/>
    <property type="molecule type" value="Genomic_DNA"/>
</dbReference>
<protein>
    <submittedName>
        <fullName evidence="1">Potassium-transporting ATPase subunit KdpA</fullName>
    </submittedName>
</protein>
<comment type="caution">
    <text evidence="1">The sequence shown here is derived from an EMBL/GenBank/DDBJ whole genome shotgun (WGS) entry which is preliminary data.</text>
</comment>
<name>A0ACC5R3K2_9HYPH</name>
<evidence type="ECO:0000313" key="1">
    <source>
        <dbReference type="EMBL" id="MBK1867195.1"/>
    </source>
</evidence>
<evidence type="ECO:0000313" key="2">
    <source>
        <dbReference type="Proteomes" id="UP000616151"/>
    </source>
</evidence>
<reference evidence="1" key="1">
    <citation type="submission" date="2021-01" db="EMBL/GenBank/DDBJ databases">
        <authorList>
            <person name="Sun Q."/>
        </authorList>
    </citation>
    <scope>NUCLEOTIDE SEQUENCE</scope>
    <source>
        <strain evidence="1">YIM B02566</strain>
    </source>
</reference>
<proteinExistence type="predicted"/>
<sequence>MTLAGWLQIILVFAIVIAAAWPLGLYMARLFGRPELLPAEGGLYRLAGIDPQREQSWMSYALAMLLFNFIGFVVLYLLQRLQFYLPLDPQGFSGTSEHLAFNTAWSFVANTNWQSYGGETTMSHFTQMAGLTVQNFLSAATGIALAVAVTRAFARTEAKTIGNFWVDMTRATLYVLLPLAVIVALGFMVLGVPQTLQGSVEATTLEGAKQVIALGPVASQEAIKQLGTNGGGFFNANSAHPFEGPNEWANYLSIFAMLVVSAAMPVMFGRMVGDMRQGRALLIVMMVMLIAGVAAIYWSEASGNPLLSQLGIDSPANYEGKEVRFGLAMSALFAAVTTGLSCGAVNAMHASLTPLGGLVPMFLMQLGEILPGGVGSGLYGMIVMALLSVFIAGLMVGRTPDYLGKKIEAKEMKLAVLAILVLPMVILGFTAISAMLPMAQASLANSGPHGLSEILYAYSSAAGNNGSAFAGLNANTPWFNTTLGIAMAMGRFAYVIPVMAIAGSLAAKKRIPQTQGSFPTHGPLFIGLLIGVIIILGGLQYFPALALGPIVEHFAMLAGQSF</sequence>
<keyword evidence="2" id="KW-1185">Reference proteome</keyword>
<dbReference type="Proteomes" id="UP000616151">
    <property type="component" value="Unassembled WGS sequence"/>
</dbReference>
<accession>A0ACC5R3K2</accession>